<keyword evidence="5" id="KW-0223">Dioxygenase</keyword>
<dbReference type="GO" id="GO:0046872">
    <property type="term" value="F:metal ion binding"/>
    <property type="evidence" value="ECO:0007669"/>
    <property type="project" value="UniProtKB-KW"/>
</dbReference>
<dbReference type="SMART" id="SM00849">
    <property type="entry name" value="Lactamase_B"/>
    <property type="match status" value="1"/>
</dbReference>
<evidence type="ECO:0000313" key="10">
    <source>
        <dbReference type="EMBL" id="TVO77340.1"/>
    </source>
</evidence>
<keyword evidence="4" id="KW-0809">Transit peptide</keyword>
<proteinExistence type="inferred from homology"/>
<dbReference type="EMBL" id="VMNI01000007">
    <property type="protein sequence ID" value="TVO77340.1"/>
    <property type="molecule type" value="Genomic_DNA"/>
</dbReference>
<dbReference type="PANTHER" id="PTHR43084:SF1">
    <property type="entry name" value="PERSULFIDE DIOXYGENASE ETHE1, MITOCHONDRIAL"/>
    <property type="match status" value="1"/>
</dbReference>
<evidence type="ECO:0000256" key="7">
    <source>
        <dbReference type="ARBA" id="ARBA00023002"/>
    </source>
</evidence>
<comment type="caution">
    <text evidence="10">The sequence shown here is derived from an EMBL/GenBank/DDBJ whole genome shotgun (WGS) entry which is preliminary data.</text>
</comment>
<evidence type="ECO:0000259" key="9">
    <source>
        <dbReference type="SMART" id="SM00849"/>
    </source>
</evidence>
<keyword evidence="8" id="KW-0408">Iron</keyword>
<protein>
    <submittedName>
        <fullName evidence="10">MBL fold metallo-hydrolase</fullName>
    </submittedName>
</protein>
<dbReference type="GO" id="GO:0016787">
    <property type="term" value="F:hydrolase activity"/>
    <property type="evidence" value="ECO:0007669"/>
    <property type="project" value="UniProtKB-KW"/>
</dbReference>
<comment type="cofactor">
    <cofactor evidence="1">
        <name>Fe(2+)</name>
        <dbReference type="ChEBI" id="CHEBI:29033"/>
    </cofactor>
</comment>
<keyword evidence="6" id="KW-0007">Acetylation</keyword>
<reference evidence="10 11" key="1">
    <citation type="submission" date="2019-07" db="EMBL/GenBank/DDBJ databases">
        <title>The pathways for chlorine oxyanion respiration interact through the shared metabolite chlorate.</title>
        <authorList>
            <person name="Barnum T.P."/>
            <person name="Cheng Y."/>
            <person name="Hill K.A."/>
            <person name="Lucas L.N."/>
            <person name="Carlson H.K."/>
            <person name="Coates J.D."/>
        </authorList>
    </citation>
    <scope>NUCLEOTIDE SEQUENCE [LARGE SCALE GENOMIC DNA]</scope>
    <source>
        <strain evidence="10 11">SFB-1</strain>
    </source>
</reference>
<evidence type="ECO:0000256" key="1">
    <source>
        <dbReference type="ARBA" id="ARBA00001954"/>
    </source>
</evidence>
<sequence>MSIVFRQLFDEDSCTYTYLLADALTADAVLIDTVREHVGGYLSLLQEHGLQLRWVLETHVHADHITGAAALKEHTGARTVTSAEGGAECADVRATENTLIAFGEELIRVIPTPGHTPGCVTYRWRDRIFTGDALLIGGCGRTDFQGGDAGTLYDSVTGRLFTLPAETLVYPGHDYKGQRVSCIGQERDTNPRLANTSRDAFLDTMANLKLPPPRQIDTALPANEACGRTTELIDLQGV</sequence>
<keyword evidence="7" id="KW-0560">Oxidoreductase</keyword>
<evidence type="ECO:0000256" key="3">
    <source>
        <dbReference type="ARBA" id="ARBA00022723"/>
    </source>
</evidence>
<feature type="domain" description="Metallo-beta-lactamase" evidence="9">
    <location>
        <begin position="14"/>
        <end position="173"/>
    </location>
</feature>
<keyword evidence="10" id="KW-0378">Hydrolase</keyword>
<dbReference type="InterPro" id="IPR001279">
    <property type="entry name" value="Metallo-B-lactamas"/>
</dbReference>
<dbReference type="InterPro" id="IPR051682">
    <property type="entry name" value="Mito_Persulfide_Diox"/>
</dbReference>
<dbReference type="PANTHER" id="PTHR43084">
    <property type="entry name" value="PERSULFIDE DIOXYGENASE ETHE1"/>
    <property type="match status" value="1"/>
</dbReference>
<evidence type="ECO:0000256" key="2">
    <source>
        <dbReference type="ARBA" id="ARBA00006759"/>
    </source>
</evidence>
<dbReference type="Pfam" id="PF00753">
    <property type="entry name" value="Lactamase_B"/>
    <property type="match status" value="1"/>
</dbReference>
<dbReference type="FunFam" id="3.60.15.10:FF:000013">
    <property type="entry name" value="Persulfide dioxygenase ETHE1, mitochondrial"/>
    <property type="match status" value="1"/>
</dbReference>
<comment type="similarity">
    <text evidence="2">Belongs to the metallo-beta-lactamase superfamily. Glyoxalase II family.</text>
</comment>
<name>A0A557RVQ9_9RHOO</name>
<dbReference type="GO" id="GO:0006749">
    <property type="term" value="P:glutathione metabolic process"/>
    <property type="evidence" value="ECO:0007669"/>
    <property type="project" value="InterPro"/>
</dbReference>
<dbReference type="SUPFAM" id="SSF56281">
    <property type="entry name" value="Metallo-hydrolase/oxidoreductase"/>
    <property type="match status" value="1"/>
</dbReference>
<accession>A0A557RVQ9</accession>
<dbReference type="AlphaFoldDB" id="A0A557RVQ9"/>
<organism evidence="10 11">
    <name type="scientific">Denitromonas halophila</name>
    <dbReference type="NCBI Taxonomy" id="1629404"/>
    <lineage>
        <taxon>Bacteria</taxon>
        <taxon>Pseudomonadati</taxon>
        <taxon>Pseudomonadota</taxon>
        <taxon>Betaproteobacteria</taxon>
        <taxon>Rhodocyclales</taxon>
        <taxon>Zoogloeaceae</taxon>
        <taxon>Denitromonas</taxon>
    </lineage>
</organism>
<dbReference type="Proteomes" id="UP000318349">
    <property type="component" value="Unassembled WGS sequence"/>
</dbReference>
<dbReference type="InterPro" id="IPR044528">
    <property type="entry name" value="POD-like_MBL-fold"/>
</dbReference>
<evidence type="ECO:0000256" key="6">
    <source>
        <dbReference type="ARBA" id="ARBA00022990"/>
    </source>
</evidence>
<evidence type="ECO:0000256" key="5">
    <source>
        <dbReference type="ARBA" id="ARBA00022964"/>
    </source>
</evidence>
<dbReference type="GO" id="GO:0050313">
    <property type="term" value="F:sulfur dioxygenase activity"/>
    <property type="evidence" value="ECO:0007669"/>
    <property type="project" value="InterPro"/>
</dbReference>
<keyword evidence="3" id="KW-0479">Metal-binding</keyword>
<dbReference type="CDD" id="cd07724">
    <property type="entry name" value="POD-like_MBL-fold"/>
    <property type="match status" value="1"/>
</dbReference>
<gene>
    <name evidence="10" type="ORF">FHP89_08455</name>
</gene>
<dbReference type="Gene3D" id="3.60.15.10">
    <property type="entry name" value="Ribonuclease Z/Hydroxyacylglutathione hydrolase-like"/>
    <property type="match status" value="1"/>
</dbReference>
<evidence type="ECO:0000256" key="4">
    <source>
        <dbReference type="ARBA" id="ARBA00022946"/>
    </source>
</evidence>
<evidence type="ECO:0000313" key="11">
    <source>
        <dbReference type="Proteomes" id="UP000318349"/>
    </source>
</evidence>
<dbReference type="GO" id="GO:0070813">
    <property type="term" value="P:hydrogen sulfide metabolic process"/>
    <property type="evidence" value="ECO:0007669"/>
    <property type="project" value="TreeGrafter"/>
</dbReference>
<evidence type="ECO:0000256" key="8">
    <source>
        <dbReference type="ARBA" id="ARBA00023004"/>
    </source>
</evidence>
<dbReference type="InterPro" id="IPR036866">
    <property type="entry name" value="RibonucZ/Hydroxyglut_hydro"/>
</dbReference>